<comment type="similarity">
    <text evidence="1">Belongs to the FHY3/FAR1 family.</text>
</comment>
<organism evidence="3 4">
    <name type="scientific">Crotalaria pallida</name>
    <name type="common">Smooth rattlebox</name>
    <name type="synonym">Crotalaria striata</name>
    <dbReference type="NCBI Taxonomy" id="3830"/>
    <lineage>
        <taxon>Eukaryota</taxon>
        <taxon>Viridiplantae</taxon>
        <taxon>Streptophyta</taxon>
        <taxon>Embryophyta</taxon>
        <taxon>Tracheophyta</taxon>
        <taxon>Spermatophyta</taxon>
        <taxon>Magnoliopsida</taxon>
        <taxon>eudicotyledons</taxon>
        <taxon>Gunneridae</taxon>
        <taxon>Pentapetalae</taxon>
        <taxon>rosids</taxon>
        <taxon>fabids</taxon>
        <taxon>Fabales</taxon>
        <taxon>Fabaceae</taxon>
        <taxon>Papilionoideae</taxon>
        <taxon>50 kb inversion clade</taxon>
        <taxon>genistoids sensu lato</taxon>
        <taxon>core genistoids</taxon>
        <taxon>Crotalarieae</taxon>
        <taxon>Crotalaria</taxon>
    </lineage>
</organism>
<dbReference type="AlphaFoldDB" id="A0AAN9F3D0"/>
<keyword evidence="4" id="KW-1185">Reference proteome</keyword>
<dbReference type="GO" id="GO:0005634">
    <property type="term" value="C:nucleus"/>
    <property type="evidence" value="ECO:0007669"/>
    <property type="project" value="UniProtKB-SubCell"/>
</dbReference>
<dbReference type="PANTHER" id="PTHR31669:SF263">
    <property type="entry name" value="PROTEIN FAR1-RELATED SEQUENCE"/>
    <property type="match status" value="1"/>
</dbReference>
<keyword evidence="1" id="KW-0479">Metal-binding</keyword>
<protein>
    <recommendedName>
        <fullName evidence="1">Protein FAR1-RELATED SEQUENCE</fullName>
    </recommendedName>
</protein>
<dbReference type="Pfam" id="PF10551">
    <property type="entry name" value="MULE"/>
    <property type="match status" value="1"/>
</dbReference>
<dbReference type="Proteomes" id="UP001372338">
    <property type="component" value="Unassembled WGS sequence"/>
</dbReference>
<evidence type="ECO:0000313" key="3">
    <source>
        <dbReference type="EMBL" id="KAK7268146.1"/>
    </source>
</evidence>
<keyword evidence="1" id="KW-0862">Zinc</keyword>
<feature type="domain" description="MULE transposase" evidence="2">
    <location>
        <begin position="133"/>
        <end position="181"/>
    </location>
</feature>
<evidence type="ECO:0000256" key="1">
    <source>
        <dbReference type="RuleBase" id="RU367018"/>
    </source>
</evidence>
<comment type="function">
    <text evidence="1">Putative transcription activator involved in regulating light control of development.</text>
</comment>
<dbReference type="GO" id="GO:0008270">
    <property type="term" value="F:zinc ion binding"/>
    <property type="evidence" value="ECO:0007669"/>
    <property type="project" value="UniProtKB-UniRule"/>
</dbReference>
<dbReference type="EMBL" id="JAYWIO010000004">
    <property type="protein sequence ID" value="KAK7268146.1"/>
    <property type="molecule type" value="Genomic_DNA"/>
</dbReference>
<proteinExistence type="inferred from homology"/>
<name>A0AAN9F3D0_CROPI</name>
<keyword evidence="1" id="KW-0863">Zinc-finger</keyword>
<comment type="subcellular location">
    <subcellularLocation>
        <location evidence="1">Nucleus</location>
    </subcellularLocation>
</comment>
<gene>
    <name evidence="3" type="ORF">RIF29_20833</name>
</gene>
<dbReference type="InterPro" id="IPR031052">
    <property type="entry name" value="FHY3/FAR1"/>
</dbReference>
<dbReference type="PANTHER" id="PTHR31669">
    <property type="entry name" value="PROTEIN FAR1-RELATED SEQUENCE 10-RELATED"/>
    <property type="match status" value="1"/>
</dbReference>
<evidence type="ECO:0000259" key="2">
    <source>
        <dbReference type="Pfam" id="PF10551"/>
    </source>
</evidence>
<evidence type="ECO:0000313" key="4">
    <source>
        <dbReference type="Proteomes" id="UP001372338"/>
    </source>
</evidence>
<keyword evidence="1" id="KW-0539">Nucleus</keyword>
<dbReference type="InterPro" id="IPR018289">
    <property type="entry name" value="MULE_transposase_dom"/>
</dbReference>
<reference evidence="3 4" key="1">
    <citation type="submission" date="2024-01" db="EMBL/GenBank/DDBJ databases">
        <title>The genomes of 5 underutilized Papilionoideae crops provide insights into root nodulation and disease resistanc.</title>
        <authorList>
            <person name="Yuan L."/>
        </authorList>
    </citation>
    <scope>NUCLEOTIDE SEQUENCE [LARGE SCALE GENOMIC DNA]</scope>
    <source>
        <strain evidence="3">ZHUSHIDOU_FW_LH</strain>
        <tissue evidence="3">Leaf</tissue>
    </source>
</reference>
<sequence length="447" mass="52493">MESTAMGHHIAIGLTSLPVRGSLEDKIINSTMDVNNNPDMNKIHRHFDLNELPMEETGSENDLLDRSENIRNFEEMHIISSGQNVEENQFLEVNKIENSEIDSSIVVEHINFEEEVDEGINSTETNIVPFVAAFRWLIKTFVSLMKKAVTTILTDKDPWMKEAISKELSSTKHSFCIWHITFKFSSWFNAILRQKYAKWCADFYDLYKLEAREEFEHKWPEVVAKYNLQSNKHVKGLYEIRDYWTLAYLRAHFFGGMTTTGQSESINAFVKRFINSHTSLRDFTKLVDLAIDDIKQKEEHDIMLEKCTRIFLKLVSPLQEQAHSVLTQFAFHKFQEEFEISILYSIQHENGNVFVLQYYKDKNSRKHEVFWDDCHEIPSNYLPRRWKLQASHDTYQAEIQQNLYNEEQVFGDCNNELCSDEVVRCSPISKTKGRLKRRRCKGGKELM</sequence>
<accession>A0AAN9F3D0</accession>
<comment type="caution">
    <text evidence="3">The sequence shown here is derived from an EMBL/GenBank/DDBJ whole genome shotgun (WGS) entry which is preliminary data.</text>
</comment>
<dbReference type="GO" id="GO:0006355">
    <property type="term" value="P:regulation of DNA-templated transcription"/>
    <property type="evidence" value="ECO:0007669"/>
    <property type="project" value="UniProtKB-UniRule"/>
</dbReference>